<gene>
    <name evidence="1" type="ORF">VTK73DRAFT_3630</name>
</gene>
<dbReference type="EMBL" id="JAZHXJ010000214">
    <property type="protein sequence ID" value="KAL1868538.1"/>
    <property type="molecule type" value="Genomic_DNA"/>
</dbReference>
<proteinExistence type="predicted"/>
<protein>
    <recommendedName>
        <fullName evidence="3">Cerato-platanin</fullName>
    </recommendedName>
</protein>
<keyword evidence="2" id="KW-1185">Reference proteome</keyword>
<accession>A0ABR3WY41</accession>
<dbReference type="Proteomes" id="UP001586593">
    <property type="component" value="Unassembled WGS sequence"/>
</dbReference>
<reference evidence="1 2" key="1">
    <citation type="journal article" date="2024" name="Commun. Biol.">
        <title>Comparative genomic analysis of thermophilic fungi reveals convergent evolutionary adaptations and gene losses.</title>
        <authorList>
            <person name="Steindorff A.S."/>
            <person name="Aguilar-Pontes M.V."/>
            <person name="Robinson A.J."/>
            <person name="Andreopoulos B."/>
            <person name="LaButti K."/>
            <person name="Kuo A."/>
            <person name="Mondo S."/>
            <person name="Riley R."/>
            <person name="Otillar R."/>
            <person name="Haridas S."/>
            <person name="Lipzen A."/>
            <person name="Grimwood J."/>
            <person name="Schmutz J."/>
            <person name="Clum A."/>
            <person name="Reid I.D."/>
            <person name="Moisan M.C."/>
            <person name="Butler G."/>
            <person name="Nguyen T.T.M."/>
            <person name="Dewar K."/>
            <person name="Conant G."/>
            <person name="Drula E."/>
            <person name="Henrissat B."/>
            <person name="Hansel C."/>
            <person name="Singer S."/>
            <person name="Hutchinson M.I."/>
            <person name="de Vries R.P."/>
            <person name="Natvig D.O."/>
            <person name="Powell A.J."/>
            <person name="Tsang A."/>
            <person name="Grigoriev I.V."/>
        </authorList>
    </citation>
    <scope>NUCLEOTIDE SEQUENCE [LARGE SCALE GENOMIC DNA]</scope>
    <source>
        <strain evidence="1 2">ATCC 24622</strain>
    </source>
</reference>
<evidence type="ECO:0000313" key="1">
    <source>
        <dbReference type="EMBL" id="KAL1868538.1"/>
    </source>
</evidence>
<name>A0ABR3WY41_9PEZI</name>
<evidence type="ECO:0000313" key="2">
    <source>
        <dbReference type="Proteomes" id="UP001586593"/>
    </source>
</evidence>
<comment type="caution">
    <text evidence="1">The sequence shown here is derived from an EMBL/GenBank/DDBJ whole genome shotgun (WGS) entry which is preliminary data.</text>
</comment>
<evidence type="ECO:0008006" key="3">
    <source>
        <dbReference type="Google" id="ProtNLM"/>
    </source>
</evidence>
<sequence length="270" mass="29108">MAEQQDWFPLVRKNLKLYRIFTSEPALALLNSEATQNTALPLAKQSEIDNIDNMLAFTTITLISTTFLASVAAAIGVAATPHNQYSSSVGVLGCHINTDRVAYWPEPVDCNNICVKLSYGGRSLHLLRVDQSGGAYDVSYDAWNYLLTGRSAKDAPTTGGAISMDYVDVPASECADLLHTAGNKLPLSAPNSMNYLSSCLGQSGSWVANHYVLYNILNPVCTRGHDETCSLNWPAQNQATCPHPLGDPAPLTSAPVYNIQYPSGQVVLAQ</sequence>
<organism evidence="1 2">
    <name type="scientific">Phialemonium thermophilum</name>
    <dbReference type="NCBI Taxonomy" id="223376"/>
    <lineage>
        <taxon>Eukaryota</taxon>
        <taxon>Fungi</taxon>
        <taxon>Dikarya</taxon>
        <taxon>Ascomycota</taxon>
        <taxon>Pezizomycotina</taxon>
        <taxon>Sordariomycetes</taxon>
        <taxon>Sordariomycetidae</taxon>
        <taxon>Cephalothecales</taxon>
        <taxon>Cephalothecaceae</taxon>
        <taxon>Phialemonium</taxon>
    </lineage>
</organism>
<dbReference type="PANTHER" id="PTHR38850">
    <property type="entry name" value="CERATO-PLATANIN"/>
    <property type="match status" value="1"/>
</dbReference>
<dbReference type="PANTHER" id="PTHR38850:SF2">
    <property type="entry name" value="CERATO-PLATANIN"/>
    <property type="match status" value="1"/>
</dbReference>